<gene>
    <name evidence="3" type="ORF">Q2T77_08415</name>
</gene>
<dbReference type="Pfam" id="PF11249">
    <property type="entry name" value="DUF3047"/>
    <property type="match status" value="1"/>
</dbReference>
<dbReference type="EMBL" id="JAUKVY010000005">
    <property type="protein sequence ID" value="MDO1532310.1"/>
    <property type="molecule type" value="Genomic_DNA"/>
</dbReference>
<evidence type="ECO:0000313" key="4">
    <source>
        <dbReference type="Proteomes" id="UP001169027"/>
    </source>
</evidence>
<feature type="region of interest" description="Disordered" evidence="1">
    <location>
        <begin position="259"/>
        <end position="283"/>
    </location>
</feature>
<evidence type="ECO:0000256" key="2">
    <source>
        <dbReference type="SAM" id="SignalP"/>
    </source>
</evidence>
<protein>
    <submittedName>
        <fullName evidence="3">DUF3047 domain-containing protein</fullName>
    </submittedName>
</protein>
<reference evidence="3" key="1">
    <citation type="submission" date="2023-06" db="EMBL/GenBank/DDBJ databases">
        <authorList>
            <person name="Jiang Y."/>
            <person name="Liu Q."/>
        </authorList>
    </citation>
    <scope>NUCLEOTIDE SEQUENCE</scope>
    <source>
        <strain evidence="3">CGMCC 1.12090</strain>
    </source>
</reference>
<evidence type="ECO:0000256" key="1">
    <source>
        <dbReference type="SAM" id="MobiDB-lite"/>
    </source>
</evidence>
<sequence length="283" mass="30513">MGSWTNRTLDWGRLCAAMALPAVAALLLAAPDARAQDKNLLTPFSGATGAQPPAPWHFTTLPNKSPTRFEVDQLDGQRVLKVDADNSYGNLVHPARVELNEQATLAWRWRVESFVEGADLRTRSGDDGAAKVCVFFDFPADRLSVGERTRLSLARRATGEAVPTETLCYVWDNKEAKGNAFDNAFTKRIRMVVLESGAAAKPGSWTSERRNLLSDYRRAFGEEAGDIRPDVTAVAVSADADNTHGHGIAYFSDLDLRGNPPPPAAAAAASPAPASVERPAQGQ</sequence>
<evidence type="ECO:0000313" key="3">
    <source>
        <dbReference type="EMBL" id="MDO1532310.1"/>
    </source>
</evidence>
<keyword evidence="2" id="KW-0732">Signal</keyword>
<dbReference type="RefSeq" id="WP_301806765.1">
    <property type="nucleotide sequence ID" value="NZ_JAUJZH010000005.1"/>
</dbReference>
<comment type="caution">
    <text evidence="3">The sequence shown here is derived from an EMBL/GenBank/DDBJ whole genome shotgun (WGS) entry which is preliminary data.</text>
</comment>
<dbReference type="Proteomes" id="UP001169027">
    <property type="component" value="Unassembled WGS sequence"/>
</dbReference>
<name>A0ABT8S0E2_9BURK</name>
<feature type="signal peptide" evidence="2">
    <location>
        <begin position="1"/>
        <end position="35"/>
    </location>
</feature>
<proteinExistence type="predicted"/>
<accession>A0ABT8S0E2</accession>
<organism evidence="3 4">
    <name type="scientific">Variovorax ginsengisoli</name>
    <dbReference type="NCBI Taxonomy" id="363844"/>
    <lineage>
        <taxon>Bacteria</taxon>
        <taxon>Pseudomonadati</taxon>
        <taxon>Pseudomonadota</taxon>
        <taxon>Betaproteobacteria</taxon>
        <taxon>Burkholderiales</taxon>
        <taxon>Comamonadaceae</taxon>
        <taxon>Variovorax</taxon>
    </lineage>
</organism>
<feature type="compositionally biased region" description="Low complexity" evidence="1">
    <location>
        <begin position="265"/>
        <end position="275"/>
    </location>
</feature>
<keyword evidence="4" id="KW-1185">Reference proteome</keyword>
<feature type="chain" id="PRO_5047492834" evidence="2">
    <location>
        <begin position="36"/>
        <end position="283"/>
    </location>
</feature>
<dbReference type="InterPro" id="IPR021409">
    <property type="entry name" value="DUF3047"/>
</dbReference>